<protein>
    <submittedName>
        <fullName evidence="2">Uncharacterized protein</fullName>
    </submittedName>
</protein>
<proteinExistence type="predicted"/>
<dbReference type="AlphaFoldDB" id="A0A804HN23"/>
<evidence type="ECO:0000313" key="3">
    <source>
        <dbReference type="Proteomes" id="UP000012960"/>
    </source>
</evidence>
<accession>A0A804HN23</accession>
<reference evidence="2" key="1">
    <citation type="submission" date="2021-05" db="UniProtKB">
        <authorList>
            <consortium name="EnsemblPlants"/>
        </authorList>
    </citation>
    <scope>IDENTIFICATION</scope>
    <source>
        <strain evidence="2">subsp. malaccensis</strain>
    </source>
</reference>
<dbReference type="InParanoid" id="A0A804HN23"/>
<feature type="region of interest" description="Disordered" evidence="1">
    <location>
        <begin position="31"/>
        <end position="66"/>
    </location>
</feature>
<keyword evidence="3" id="KW-1185">Reference proteome</keyword>
<evidence type="ECO:0000313" key="2">
    <source>
        <dbReference type="EnsemblPlants" id="Ma00_p03790.1"/>
    </source>
</evidence>
<organism evidence="2 3">
    <name type="scientific">Musa acuminata subsp. malaccensis</name>
    <name type="common">Wild banana</name>
    <name type="synonym">Musa malaccensis</name>
    <dbReference type="NCBI Taxonomy" id="214687"/>
    <lineage>
        <taxon>Eukaryota</taxon>
        <taxon>Viridiplantae</taxon>
        <taxon>Streptophyta</taxon>
        <taxon>Embryophyta</taxon>
        <taxon>Tracheophyta</taxon>
        <taxon>Spermatophyta</taxon>
        <taxon>Magnoliopsida</taxon>
        <taxon>Liliopsida</taxon>
        <taxon>Zingiberales</taxon>
        <taxon>Musaceae</taxon>
        <taxon>Musa</taxon>
    </lineage>
</organism>
<name>A0A804HN23_MUSAM</name>
<dbReference type="Proteomes" id="UP000012960">
    <property type="component" value="Unplaced"/>
</dbReference>
<dbReference type="EnsemblPlants" id="Ma00_t03790.1">
    <property type="protein sequence ID" value="Ma00_p03790.1"/>
    <property type="gene ID" value="Ma00_g03790"/>
</dbReference>
<dbReference type="Gramene" id="Ma00_t03790.1">
    <property type="protein sequence ID" value="Ma00_p03790.1"/>
    <property type="gene ID" value="Ma00_g03790"/>
</dbReference>
<evidence type="ECO:0000256" key="1">
    <source>
        <dbReference type="SAM" id="MobiDB-lite"/>
    </source>
</evidence>
<sequence length="152" mass="17241">MSRPFFFFVFFLRGRKFSILKEQSVPDLSGRSLASAGRNQPPSPFPPIRSRGGAETLSSSFSDGSRRADLHCSASFFPIRRVRRRPLLCSCKRNRADLPPSSISLKEGEQNRFLSLTAQLVNRSLRAETSAPFLVFALLCFTMEEERRPQRV</sequence>